<reference evidence="3 4" key="1">
    <citation type="journal article" date="2019" name="New Phytol.">
        <title>Comparative genomics reveals unique wood-decay strategies and fruiting body development in the Schizophyllaceae.</title>
        <authorList>
            <person name="Almasi E."/>
            <person name="Sahu N."/>
            <person name="Krizsan K."/>
            <person name="Balint B."/>
            <person name="Kovacs G.M."/>
            <person name="Kiss B."/>
            <person name="Cseklye J."/>
            <person name="Drula E."/>
            <person name="Henrissat B."/>
            <person name="Nagy I."/>
            <person name="Chovatia M."/>
            <person name="Adam C."/>
            <person name="LaButti K."/>
            <person name="Lipzen A."/>
            <person name="Riley R."/>
            <person name="Grigoriev I.V."/>
            <person name="Nagy L.G."/>
        </authorList>
    </citation>
    <scope>NUCLEOTIDE SEQUENCE [LARGE SCALE GENOMIC DNA]</scope>
    <source>
        <strain evidence="3 4">NL-1724</strain>
    </source>
</reference>
<dbReference type="AlphaFoldDB" id="A0A550BTD4"/>
<dbReference type="OrthoDB" id="3040950at2759"/>
<organism evidence="3 4">
    <name type="scientific">Schizophyllum amplum</name>
    <dbReference type="NCBI Taxonomy" id="97359"/>
    <lineage>
        <taxon>Eukaryota</taxon>
        <taxon>Fungi</taxon>
        <taxon>Dikarya</taxon>
        <taxon>Basidiomycota</taxon>
        <taxon>Agaricomycotina</taxon>
        <taxon>Agaricomycetes</taxon>
        <taxon>Agaricomycetidae</taxon>
        <taxon>Agaricales</taxon>
        <taxon>Schizophyllaceae</taxon>
        <taxon>Schizophyllum</taxon>
    </lineage>
</organism>
<proteinExistence type="predicted"/>
<protein>
    <recommendedName>
        <fullName evidence="2">HNH nuclease domain-containing protein</fullName>
    </recommendedName>
</protein>
<keyword evidence="4" id="KW-1185">Reference proteome</keyword>
<name>A0A550BTD4_9AGAR</name>
<evidence type="ECO:0000313" key="3">
    <source>
        <dbReference type="EMBL" id="TRM55805.1"/>
    </source>
</evidence>
<evidence type="ECO:0000259" key="2">
    <source>
        <dbReference type="Pfam" id="PF13391"/>
    </source>
</evidence>
<sequence>MNVQSFPAPDYFLPLIPESVAIYHPVQTLSFFLSFPKYDQTADGAYGVNHRVVLDACCIVAQNTPGFLSTTSDPAQRVDRQTEALVGAAYHYFVVDSNHNLCNDQNYRLVSCFRDWTFPANIPAHWSHAKVLRARFSTASDGKMSELVKDDDQACIVTGYLENSGACGNAHLVPREEGDWFANNSMNHYNHRYLRSNPQDPANGLCLRRDLHASMDRKAVVFVPAHDQSCFVAYFISDSAVDLPTYFHARRIKLSDRVAPQFLYARFAYNVFDQIPSVLRRLPSPSRSTPSEFPEGDENGVFDSTLLPWVQKLEDLKADWLAKHPNIRQTSADDENPAEGSAKHRSDVPVYSAETTL</sequence>
<accession>A0A550BTD4</accession>
<dbReference type="Proteomes" id="UP000320762">
    <property type="component" value="Unassembled WGS sequence"/>
</dbReference>
<dbReference type="InterPro" id="IPR003615">
    <property type="entry name" value="HNH_nuc"/>
</dbReference>
<evidence type="ECO:0000256" key="1">
    <source>
        <dbReference type="SAM" id="MobiDB-lite"/>
    </source>
</evidence>
<comment type="caution">
    <text evidence="3">The sequence shown here is derived from an EMBL/GenBank/DDBJ whole genome shotgun (WGS) entry which is preliminary data.</text>
</comment>
<dbReference type="Pfam" id="PF13391">
    <property type="entry name" value="HNH_2"/>
    <property type="match status" value="1"/>
</dbReference>
<feature type="domain" description="HNH nuclease" evidence="2">
    <location>
        <begin position="155"/>
        <end position="222"/>
    </location>
</feature>
<dbReference type="EMBL" id="VDMD01000094">
    <property type="protein sequence ID" value="TRM55805.1"/>
    <property type="molecule type" value="Genomic_DNA"/>
</dbReference>
<evidence type="ECO:0000313" key="4">
    <source>
        <dbReference type="Proteomes" id="UP000320762"/>
    </source>
</evidence>
<gene>
    <name evidence="3" type="ORF">BD626DRAFT_522298</name>
</gene>
<feature type="region of interest" description="Disordered" evidence="1">
    <location>
        <begin position="326"/>
        <end position="357"/>
    </location>
</feature>